<evidence type="ECO:0000256" key="1">
    <source>
        <dbReference type="ARBA" id="ARBA00004323"/>
    </source>
</evidence>
<keyword evidence="4 9" id="KW-0812">Transmembrane</keyword>
<keyword evidence="11" id="KW-1185">Reference proteome</keyword>
<dbReference type="GO" id="GO:0000139">
    <property type="term" value="C:Golgi membrane"/>
    <property type="evidence" value="ECO:0007669"/>
    <property type="project" value="UniProtKB-SubCell"/>
</dbReference>
<dbReference type="EC" id="2.8.2.-" evidence="9"/>
<dbReference type="Pfam" id="PF03567">
    <property type="entry name" value="Sulfotransfer_2"/>
    <property type="match status" value="1"/>
</dbReference>
<comment type="similarity">
    <text evidence="2 9">Belongs to the sulfotransferase 2 family.</text>
</comment>
<comment type="subcellular location">
    <subcellularLocation>
        <location evidence="1 9">Golgi apparatus membrane</location>
        <topology evidence="1 9">Single-pass type II membrane protein</topology>
    </subcellularLocation>
</comment>
<dbReference type="InterPro" id="IPR018011">
    <property type="entry name" value="Carb_sulfotrans_8-10"/>
</dbReference>
<evidence type="ECO:0000256" key="4">
    <source>
        <dbReference type="ARBA" id="ARBA00022692"/>
    </source>
</evidence>
<evidence type="ECO:0000313" key="10">
    <source>
        <dbReference type="EMBL" id="KAJ8022272.1"/>
    </source>
</evidence>
<reference evidence="10" key="1">
    <citation type="submission" date="2021-10" db="EMBL/GenBank/DDBJ databases">
        <title>Tropical sea cucumber genome reveals ecological adaptation and Cuvierian tubules defense mechanism.</title>
        <authorList>
            <person name="Chen T."/>
        </authorList>
    </citation>
    <scope>NUCLEOTIDE SEQUENCE</scope>
    <source>
        <strain evidence="10">Nanhai2018</strain>
        <tissue evidence="10">Muscle</tissue>
    </source>
</reference>
<dbReference type="GO" id="GO:0008146">
    <property type="term" value="F:sulfotransferase activity"/>
    <property type="evidence" value="ECO:0007669"/>
    <property type="project" value="InterPro"/>
</dbReference>
<evidence type="ECO:0000256" key="2">
    <source>
        <dbReference type="ARBA" id="ARBA00006339"/>
    </source>
</evidence>
<evidence type="ECO:0000256" key="5">
    <source>
        <dbReference type="ARBA" id="ARBA00022989"/>
    </source>
</evidence>
<feature type="transmembrane region" description="Helical" evidence="9">
    <location>
        <begin position="21"/>
        <end position="43"/>
    </location>
</feature>
<gene>
    <name evidence="10" type="ORF">HOLleu_37118</name>
</gene>
<dbReference type="OrthoDB" id="2019940at2759"/>
<evidence type="ECO:0000256" key="8">
    <source>
        <dbReference type="ARBA" id="ARBA00023180"/>
    </source>
</evidence>
<keyword evidence="8 9" id="KW-0325">Glycoprotein</keyword>
<accession>A0A9Q0YLF7</accession>
<name>A0A9Q0YLF7_HOLLE</name>
<dbReference type="AlphaFoldDB" id="A0A9Q0YLF7"/>
<keyword evidence="3 9" id="KW-0808">Transferase</keyword>
<protein>
    <recommendedName>
        <fullName evidence="9">Carbohydrate sulfotransferase</fullName>
        <ecNumber evidence="9">2.8.2.-</ecNumber>
    </recommendedName>
</protein>
<evidence type="ECO:0000256" key="9">
    <source>
        <dbReference type="RuleBase" id="RU364020"/>
    </source>
</evidence>
<comment type="caution">
    <text evidence="10">The sequence shown here is derived from an EMBL/GenBank/DDBJ whole genome shotgun (WGS) entry which is preliminary data.</text>
</comment>
<dbReference type="PANTHER" id="PTHR12137:SF54">
    <property type="entry name" value="CARBOHYDRATE SULFOTRANSFERASE"/>
    <property type="match status" value="1"/>
</dbReference>
<keyword evidence="9" id="KW-0735">Signal-anchor</keyword>
<dbReference type="Proteomes" id="UP001152320">
    <property type="component" value="Chromosome 20"/>
</dbReference>
<dbReference type="GO" id="GO:0016051">
    <property type="term" value="P:carbohydrate biosynthetic process"/>
    <property type="evidence" value="ECO:0007669"/>
    <property type="project" value="InterPro"/>
</dbReference>
<organism evidence="10 11">
    <name type="scientific">Holothuria leucospilota</name>
    <name type="common">Black long sea cucumber</name>
    <name type="synonym">Mertensiothuria leucospilota</name>
    <dbReference type="NCBI Taxonomy" id="206669"/>
    <lineage>
        <taxon>Eukaryota</taxon>
        <taxon>Metazoa</taxon>
        <taxon>Echinodermata</taxon>
        <taxon>Eleutherozoa</taxon>
        <taxon>Echinozoa</taxon>
        <taxon>Holothuroidea</taxon>
        <taxon>Aspidochirotacea</taxon>
        <taxon>Aspidochirotida</taxon>
        <taxon>Holothuriidae</taxon>
        <taxon>Holothuria</taxon>
    </lineage>
</organism>
<keyword evidence="9" id="KW-0119">Carbohydrate metabolism</keyword>
<keyword evidence="5 9" id="KW-1133">Transmembrane helix</keyword>
<evidence type="ECO:0000256" key="6">
    <source>
        <dbReference type="ARBA" id="ARBA00023034"/>
    </source>
</evidence>
<keyword evidence="6 9" id="KW-0333">Golgi apparatus</keyword>
<sequence>MEVHGYKTPQNDCSRRIREGLLLSEKICLMLILSACSTGYYIVHTSTWQRVYKKITIPHPVQEYSPSAVEEWYQSNYTTSRGSESTRPQEGNFANTKWIQEMEHSQRWRKNVTDQVCLKHRIFQQSVDAFLSFRGNRGTLFANDQHKVIFSKIHKVASNNFTKLWKTLGGLKHLYKESRDLCVGRIERYYKVIFVRHPLSRILSAYRDKFERHNYETFRKIAEGIKRRQRVKFPKAAKNTSSLAFEEFIHYLVNANKNRENSHWNLISSSARVCELRYHFIGKLESLDNDLQYLLHKLRSNASLTILRAYQGYNGEVETLRHYYGNISRPLLRRLYQAYKMDFDMFGYDMTILGSKIWPTH</sequence>
<evidence type="ECO:0000256" key="7">
    <source>
        <dbReference type="ARBA" id="ARBA00023136"/>
    </source>
</evidence>
<dbReference type="PANTHER" id="PTHR12137">
    <property type="entry name" value="CARBOHYDRATE SULFOTRANSFERASE"/>
    <property type="match status" value="1"/>
</dbReference>
<evidence type="ECO:0000256" key="3">
    <source>
        <dbReference type="ARBA" id="ARBA00022679"/>
    </source>
</evidence>
<dbReference type="EMBL" id="JAIZAY010000020">
    <property type="protein sequence ID" value="KAJ8022272.1"/>
    <property type="molecule type" value="Genomic_DNA"/>
</dbReference>
<keyword evidence="7 9" id="KW-0472">Membrane</keyword>
<dbReference type="InterPro" id="IPR005331">
    <property type="entry name" value="Sulfotransferase"/>
</dbReference>
<proteinExistence type="inferred from homology"/>
<evidence type="ECO:0000313" key="11">
    <source>
        <dbReference type="Proteomes" id="UP001152320"/>
    </source>
</evidence>